<name>A0A4U1CZJ1_9BACI</name>
<keyword evidence="3" id="KW-1185">Reference proteome</keyword>
<feature type="transmembrane region" description="Helical" evidence="1">
    <location>
        <begin position="90"/>
        <end position="112"/>
    </location>
</feature>
<evidence type="ECO:0000313" key="2">
    <source>
        <dbReference type="EMBL" id="TKC14868.1"/>
    </source>
</evidence>
<feature type="transmembrane region" description="Helical" evidence="1">
    <location>
        <begin position="124"/>
        <end position="146"/>
    </location>
</feature>
<dbReference type="RefSeq" id="WP_136833341.1">
    <property type="nucleotide sequence ID" value="NZ_SWBM01000007.1"/>
</dbReference>
<evidence type="ECO:0000313" key="3">
    <source>
        <dbReference type="Proteomes" id="UP000307756"/>
    </source>
</evidence>
<evidence type="ECO:0000256" key="1">
    <source>
        <dbReference type="SAM" id="Phobius"/>
    </source>
</evidence>
<proteinExistence type="predicted"/>
<keyword evidence="1" id="KW-1133">Transmembrane helix</keyword>
<keyword evidence="1" id="KW-0472">Membrane</keyword>
<dbReference type="EMBL" id="SWBM01000007">
    <property type="protein sequence ID" value="TKC14868.1"/>
    <property type="molecule type" value="Genomic_DNA"/>
</dbReference>
<comment type="caution">
    <text evidence="2">The sequence shown here is derived from an EMBL/GenBank/DDBJ whole genome shotgun (WGS) entry which is preliminary data.</text>
</comment>
<organism evidence="2 3">
    <name type="scientific">Robertmurraya kyonggiensis</name>
    <dbReference type="NCBI Taxonomy" id="1037680"/>
    <lineage>
        <taxon>Bacteria</taxon>
        <taxon>Bacillati</taxon>
        <taxon>Bacillota</taxon>
        <taxon>Bacilli</taxon>
        <taxon>Bacillales</taxon>
        <taxon>Bacillaceae</taxon>
        <taxon>Robertmurraya</taxon>
    </lineage>
</organism>
<dbReference type="Proteomes" id="UP000307756">
    <property type="component" value="Unassembled WGS sequence"/>
</dbReference>
<keyword evidence="1" id="KW-0812">Transmembrane</keyword>
<sequence>MIGLLFALIIFNVVALRKNQLTPNQTLHIWMFTIAFQALFDIVIEFKFHGYWYFSKDIDWKGMVAHIFLLPPVNILFLSFFPFQKEKVKQIFYILVWTIAILIYEAISLLPAPWGYFHTGWWKLYHSAMIDPFLFLSLLGYFKWVIRMENKSISGKIPGT</sequence>
<reference evidence="2 3" key="1">
    <citation type="journal article" date="2011" name="J. Microbiol.">
        <title>Bacillus kyonggiensis sp. nov., isolated from soil of a lettuce field.</title>
        <authorList>
            <person name="Dong K."/>
            <person name="Lee S."/>
        </authorList>
    </citation>
    <scope>NUCLEOTIDE SEQUENCE [LARGE SCALE GENOMIC DNA]</scope>
    <source>
        <strain evidence="2 3">NB22</strain>
    </source>
</reference>
<accession>A0A4U1CZJ1</accession>
<feature type="transmembrane region" description="Helical" evidence="1">
    <location>
        <begin position="63"/>
        <end position="83"/>
    </location>
</feature>
<dbReference type="OrthoDB" id="2627420at2"/>
<gene>
    <name evidence="2" type="ORF">FA727_20385</name>
</gene>
<dbReference type="AlphaFoldDB" id="A0A4U1CZJ1"/>
<protein>
    <submittedName>
        <fullName evidence="2">Uncharacterized protein</fullName>
    </submittedName>
</protein>